<evidence type="ECO:0000313" key="1">
    <source>
        <dbReference type="EMBL" id="SVA51720.1"/>
    </source>
</evidence>
<proteinExistence type="predicted"/>
<organism evidence="1">
    <name type="scientific">marine metagenome</name>
    <dbReference type="NCBI Taxonomy" id="408172"/>
    <lineage>
        <taxon>unclassified sequences</taxon>
        <taxon>metagenomes</taxon>
        <taxon>ecological metagenomes</taxon>
    </lineage>
</organism>
<name>A0A381WGR5_9ZZZZ</name>
<dbReference type="AlphaFoldDB" id="A0A381WGR5"/>
<gene>
    <name evidence="1" type="ORF">METZ01_LOCUS104574</name>
</gene>
<dbReference type="EMBL" id="UINC01011766">
    <property type="protein sequence ID" value="SVA51720.1"/>
    <property type="molecule type" value="Genomic_DNA"/>
</dbReference>
<protein>
    <submittedName>
        <fullName evidence="1">Uncharacterized protein</fullName>
    </submittedName>
</protein>
<accession>A0A381WGR5</accession>
<sequence>MIGGVKLFLKKMKKLSAILEYI</sequence>
<reference evidence="1" key="1">
    <citation type="submission" date="2018-05" db="EMBL/GenBank/DDBJ databases">
        <authorList>
            <person name="Lanie J.A."/>
            <person name="Ng W.-L."/>
            <person name="Kazmierczak K.M."/>
            <person name="Andrzejewski T.M."/>
            <person name="Davidsen T.M."/>
            <person name="Wayne K.J."/>
            <person name="Tettelin H."/>
            <person name="Glass J.I."/>
            <person name="Rusch D."/>
            <person name="Podicherti R."/>
            <person name="Tsui H.-C.T."/>
            <person name="Winkler M.E."/>
        </authorList>
    </citation>
    <scope>NUCLEOTIDE SEQUENCE</scope>
</reference>